<gene>
    <name evidence="1" type="ORF">C1SCF055_LOCUS7773</name>
</gene>
<proteinExistence type="predicted"/>
<reference evidence="1" key="1">
    <citation type="submission" date="2022-10" db="EMBL/GenBank/DDBJ databases">
        <authorList>
            <person name="Chen Y."/>
            <person name="Dougan E. K."/>
            <person name="Chan C."/>
            <person name="Rhodes N."/>
            <person name="Thang M."/>
        </authorList>
    </citation>
    <scope>NUCLEOTIDE SEQUENCE</scope>
</reference>
<dbReference type="EMBL" id="CAMXCT010000517">
    <property type="protein sequence ID" value="CAI3979847.1"/>
    <property type="molecule type" value="Genomic_DNA"/>
</dbReference>
<accession>A0A9P1BUE1</accession>
<dbReference type="Proteomes" id="UP001152797">
    <property type="component" value="Unassembled WGS sequence"/>
</dbReference>
<reference evidence="2" key="2">
    <citation type="submission" date="2024-04" db="EMBL/GenBank/DDBJ databases">
        <authorList>
            <person name="Chen Y."/>
            <person name="Shah S."/>
            <person name="Dougan E. K."/>
            <person name="Thang M."/>
            <person name="Chan C."/>
        </authorList>
    </citation>
    <scope>NUCLEOTIDE SEQUENCE [LARGE SCALE GENOMIC DNA]</scope>
</reference>
<organism evidence="1">
    <name type="scientific">Cladocopium goreaui</name>
    <dbReference type="NCBI Taxonomy" id="2562237"/>
    <lineage>
        <taxon>Eukaryota</taxon>
        <taxon>Sar</taxon>
        <taxon>Alveolata</taxon>
        <taxon>Dinophyceae</taxon>
        <taxon>Suessiales</taxon>
        <taxon>Symbiodiniaceae</taxon>
        <taxon>Cladocopium</taxon>
    </lineage>
</organism>
<evidence type="ECO:0000313" key="3">
    <source>
        <dbReference type="Proteomes" id="UP001152797"/>
    </source>
</evidence>
<comment type="caution">
    <text evidence="1">The sequence shown here is derived from an EMBL/GenBank/DDBJ whole genome shotgun (WGS) entry which is preliminary data.</text>
</comment>
<sequence length="115" mass="13234">MLPRLLHSLIATFQHHWIPPRHTKHNALRYGLCEDVSKMAACIDFADANWQCGADFELWLSQDLFVKLCHEATCGGTLCLKCWACPLVPPIVWPHPPHPHWICQLEDFRLARPSN</sequence>
<name>A0A9P1BUE1_9DINO</name>
<dbReference type="EMBL" id="CAMXCT030000517">
    <property type="protein sequence ID" value="CAL4767159.1"/>
    <property type="molecule type" value="Genomic_DNA"/>
</dbReference>
<dbReference type="AlphaFoldDB" id="A0A9P1BUE1"/>
<keyword evidence="3" id="KW-1185">Reference proteome</keyword>
<evidence type="ECO:0000313" key="1">
    <source>
        <dbReference type="EMBL" id="CAI3979847.1"/>
    </source>
</evidence>
<protein>
    <submittedName>
        <fullName evidence="1">Uncharacterized protein</fullName>
    </submittedName>
</protein>
<evidence type="ECO:0000313" key="2">
    <source>
        <dbReference type="EMBL" id="CAL1133222.1"/>
    </source>
</evidence>
<dbReference type="EMBL" id="CAMXCT020000517">
    <property type="protein sequence ID" value="CAL1133222.1"/>
    <property type="molecule type" value="Genomic_DNA"/>
</dbReference>